<name>A0A1Y0UVN3_9PROT</name>
<gene>
    <name evidence="1" type="ORF">S101447_00870</name>
</gene>
<organism evidence="1 2">
    <name type="scientific">Acetobacter ascendens</name>
    <dbReference type="NCBI Taxonomy" id="481146"/>
    <lineage>
        <taxon>Bacteria</taxon>
        <taxon>Pseudomonadati</taxon>
        <taxon>Pseudomonadota</taxon>
        <taxon>Alphaproteobacteria</taxon>
        <taxon>Acetobacterales</taxon>
        <taxon>Acetobacteraceae</taxon>
        <taxon>Acetobacter</taxon>
    </lineage>
</organism>
<dbReference type="RefSeq" id="WP_087635457.1">
    <property type="nucleotide sequence ID" value="NZ_CP021524.1"/>
</dbReference>
<protein>
    <submittedName>
        <fullName evidence="1">Uncharacterized protein</fullName>
    </submittedName>
</protein>
<reference evidence="1 2" key="1">
    <citation type="submission" date="2017-05" db="EMBL/GenBank/DDBJ databases">
        <title>Genome sequence of Acetobacter pasteurianus subsp. ascendens strain SRCM101447.</title>
        <authorList>
            <person name="Cho S.H."/>
        </authorList>
    </citation>
    <scope>NUCLEOTIDE SEQUENCE [LARGE SCALE GENOMIC DNA]</scope>
    <source>
        <strain evidence="1 2">SRCM101447</strain>
    </source>
</reference>
<evidence type="ECO:0000313" key="2">
    <source>
        <dbReference type="Proteomes" id="UP000195633"/>
    </source>
</evidence>
<sequence>MSKMPTDNSLNHKAHSVMCELAGLSDVLDGLQACGERPPLEWLHKWVERLHHELDGAILEDLKARGAR</sequence>
<evidence type="ECO:0000313" key="1">
    <source>
        <dbReference type="EMBL" id="ARW09972.1"/>
    </source>
</evidence>
<proteinExistence type="predicted"/>
<dbReference type="Proteomes" id="UP000195633">
    <property type="component" value="Chromosome"/>
</dbReference>
<dbReference type="EMBL" id="CP021524">
    <property type="protein sequence ID" value="ARW09972.1"/>
    <property type="molecule type" value="Genomic_DNA"/>
</dbReference>
<accession>A0A1Y0UVN3</accession>
<dbReference type="AlphaFoldDB" id="A0A1Y0UVN3"/>